<dbReference type="EMBL" id="QXFL01000002">
    <property type="protein sequence ID" value="RIV88091.1"/>
    <property type="molecule type" value="Genomic_DNA"/>
</dbReference>
<keyword evidence="4" id="KW-0862">Zinc</keyword>
<dbReference type="Pfam" id="PF14464">
    <property type="entry name" value="Prok-JAB"/>
    <property type="match status" value="1"/>
</dbReference>
<evidence type="ECO:0000256" key="2">
    <source>
        <dbReference type="ARBA" id="ARBA00022723"/>
    </source>
</evidence>
<dbReference type="CDD" id="cd08070">
    <property type="entry name" value="MPN_like"/>
    <property type="match status" value="1"/>
</dbReference>
<dbReference type="Gene3D" id="3.40.140.10">
    <property type="entry name" value="Cytidine Deaminase, domain 2"/>
    <property type="match status" value="1"/>
</dbReference>
<sequence>MEGEVIDLLRGEAARAYPAECCGILLGRDEHITAAVPARNVHPAPQTHFEIDPQALIDAHRTARQGGPQVVGYYHSHPEGPPRPSATDRAQAAHDGMVWAIICADAIGWWHDTPDGFAALPYRAIPA</sequence>
<evidence type="ECO:0000256" key="3">
    <source>
        <dbReference type="ARBA" id="ARBA00022801"/>
    </source>
</evidence>
<dbReference type="GO" id="GO:0008270">
    <property type="term" value="F:zinc ion binding"/>
    <property type="evidence" value="ECO:0007669"/>
    <property type="project" value="TreeGrafter"/>
</dbReference>
<keyword evidence="1" id="KW-0645">Protease</keyword>
<gene>
    <name evidence="7" type="ORF">D2V07_06455</name>
</gene>
<dbReference type="GO" id="GO:0006508">
    <property type="term" value="P:proteolysis"/>
    <property type="evidence" value="ECO:0007669"/>
    <property type="project" value="UniProtKB-KW"/>
</dbReference>
<dbReference type="OrthoDB" id="9802958at2"/>
<evidence type="ECO:0000256" key="4">
    <source>
        <dbReference type="ARBA" id="ARBA00022833"/>
    </source>
</evidence>
<dbReference type="PANTHER" id="PTHR34858">
    <property type="entry name" value="CYSO-CYSTEINE PEPTIDASE"/>
    <property type="match status" value="1"/>
</dbReference>
<dbReference type="Proteomes" id="UP000286576">
    <property type="component" value="Unassembled WGS sequence"/>
</dbReference>
<evidence type="ECO:0000256" key="1">
    <source>
        <dbReference type="ARBA" id="ARBA00022670"/>
    </source>
</evidence>
<dbReference type="SMART" id="SM00232">
    <property type="entry name" value="JAB_MPN"/>
    <property type="match status" value="1"/>
</dbReference>
<name>A0A418NVR8_9SPHN</name>
<protein>
    <submittedName>
        <fullName evidence="7">M67 family peptidase</fullName>
    </submittedName>
</protein>
<dbReference type="PANTHER" id="PTHR34858:SF1">
    <property type="entry name" value="CYSO-CYSTEINE PEPTIDASE"/>
    <property type="match status" value="1"/>
</dbReference>
<feature type="domain" description="MPN" evidence="6">
    <location>
        <begin position="1"/>
        <end position="127"/>
    </location>
</feature>
<dbReference type="InterPro" id="IPR051929">
    <property type="entry name" value="VirAsm_ModProt"/>
</dbReference>
<dbReference type="PROSITE" id="PS50249">
    <property type="entry name" value="MPN"/>
    <property type="match status" value="1"/>
</dbReference>
<evidence type="ECO:0000256" key="5">
    <source>
        <dbReference type="ARBA" id="ARBA00023049"/>
    </source>
</evidence>
<evidence type="ECO:0000313" key="7">
    <source>
        <dbReference type="EMBL" id="RIV88091.1"/>
    </source>
</evidence>
<evidence type="ECO:0000259" key="6">
    <source>
        <dbReference type="PROSITE" id="PS50249"/>
    </source>
</evidence>
<keyword evidence="5" id="KW-0482">Metalloprotease</keyword>
<dbReference type="InterPro" id="IPR037518">
    <property type="entry name" value="MPN"/>
</dbReference>
<dbReference type="InterPro" id="IPR028090">
    <property type="entry name" value="JAB_dom_prok"/>
</dbReference>
<accession>A0A418NVR8</accession>
<evidence type="ECO:0000313" key="8">
    <source>
        <dbReference type="Proteomes" id="UP000286576"/>
    </source>
</evidence>
<dbReference type="InterPro" id="IPR000555">
    <property type="entry name" value="JAMM/MPN+_dom"/>
</dbReference>
<dbReference type="SUPFAM" id="SSF102712">
    <property type="entry name" value="JAB1/MPN domain"/>
    <property type="match status" value="1"/>
</dbReference>
<keyword evidence="3" id="KW-0378">Hydrolase</keyword>
<keyword evidence="8" id="KW-1185">Reference proteome</keyword>
<proteinExistence type="predicted"/>
<keyword evidence="2" id="KW-0479">Metal-binding</keyword>
<dbReference type="GO" id="GO:0008235">
    <property type="term" value="F:metalloexopeptidase activity"/>
    <property type="evidence" value="ECO:0007669"/>
    <property type="project" value="TreeGrafter"/>
</dbReference>
<organism evidence="7 8">
    <name type="scientific">Aurantiacibacter zhengii</name>
    <dbReference type="NCBI Taxonomy" id="2307003"/>
    <lineage>
        <taxon>Bacteria</taxon>
        <taxon>Pseudomonadati</taxon>
        <taxon>Pseudomonadota</taxon>
        <taxon>Alphaproteobacteria</taxon>
        <taxon>Sphingomonadales</taxon>
        <taxon>Erythrobacteraceae</taxon>
        <taxon>Aurantiacibacter</taxon>
    </lineage>
</organism>
<dbReference type="AlphaFoldDB" id="A0A418NVR8"/>
<reference evidence="7 8" key="1">
    <citation type="submission" date="2018-08" db="EMBL/GenBank/DDBJ databases">
        <title>Erythrobacter zhengii sp.nov., a bacterium isolated from deep-sea sediment.</title>
        <authorList>
            <person name="Fang C."/>
            <person name="Wu Y.-H."/>
            <person name="Sun C."/>
            <person name="Wang H."/>
            <person name="Cheng H."/>
            <person name="Meng F.-X."/>
            <person name="Wang C.-S."/>
            <person name="Xu X.-W."/>
        </authorList>
    </citation>
    <scope>NUCLEOTIDE SEQUENCE [LARGE SCALE GENOMIC DNA]</scope>
    <source>
        <strain evidence="7 8">V18</strain>
    </source>
</reference>
<comment type="caution">
    <text evidence="7">The sequence shown here is derived from an EMBL/GenBank/DDBJ whole genome shotgun (WGS) entry which is preliminary data.</text>
</comment>